<organism evidence="2 3">
    <name type="scientific">Ophiocordyceps australis</name>
    <dbReference type="NCBI Taxonomy" id="1399860"/>
    <lineage>
        <taxon>Eukaryota</taxon>
        <taxon>Fungi</taxon>
        <taxon>Dikarya</taxon>
        <taxon>Ascomycota</taxon>
        <taxon>Pezizomycotina</taxon>
        <taxon>Sordariomycetes</taxon>
        <taxon>Hypocreomycetidae</taxon>
        <taxon>Hypocreales</taxon>
        <taxon>Ophiocordycipitaceae</taxon>
        <taxon>Ophiocordyceps</taxon>
    </lineage>
</organism>
<protein>
    <submittedName>
        <fullName evidence="2">Uncharacterized protein</fullName>
    </submittedName>
</protein>
<evidence type="ECO:0000313" key="3">
    <source>
        <dbReference type="Proteomes" id="UP000226192"/>
    </source>
</evidence>
<dbReference type="AlphaFoldDB" id="A0A2C5X9U5"/>
<feature type="compositionally biased region" description="Polar residues" evidence="1">
    <location>
        <begin position="755"/>
        <end position="768"/>
    </location>
</feature>
<dbReference type="PANTHER" id="PTHR42345:SF2">
    <property type="entry name" value="HELICASE-LIKE PROTEIN"/>
    <property type="match status" value="1"/>
</dbReference>
<accession>A0A2C5X9U5</accession>
<dbReference type="Proteomes" id="UP000226192">
    <property type="component" value="Unassembled WGS sequence"/>
</dbReference>
<dbReference type="OrthoDB" id="5420387at2759"/>
<name>A0A2C5X9U5_9HYPO</name>
<evidence type="ECO:0000256" key="1">
    <source>
        <dbReference type="SAM" id="MobiDB-lite"/>
    </source>
</evidence>
<sequence>MAAALSDQDIEKLFSGAPQYFARSESHFYGAPHPSVAFPFDEELEIRDLTDHVQIEDRAWSAVTAWPHLARDVARDGAAKRLAEEGRRAHFHIRCRERPNMLSMQGLERGTMGYQAALELATADSLEEAQFGFESLGTKAHAIVQAREHILSSHGLLHRLPEPAVLDRLKRNGEVYRHNHLHTTSSADTHQDLFGDLLRPCPLVIDKADPKGLPNQIVALLKCLGTANVWIDLSRIEWRIRLGQVLWGDGDGDEVDDATPLHDDRHGSQREGIEYGSRGIKPIDVAYFERGATQTVKWSLFLARSWLENIDITQGDESTTMQTSLSRRAPNWLASLVYKLPIGRHKHAGTSCGSYHIKGRQGQRQIDGLIHFARNLQWPGLEAYAGRISEKAYHAMSCLGAWDVTGHGGQRRPATQTPRRRLAAALHESGWITKSYVFGLVLPGEAMSHFLMATLLENDAEAMAKLGSLANLSGGFVYAERSFWSTCCIVGRVLAAGEGSSECMGWISTTVRPAEMEVGWIGIQVEDVTEDMAHLGKKARLWGKKKIERQSSILGDLSDEDVLPADFIVPHENRYPKAPASLEVELLSLHLGTLGGSVAATSQSDVAATLSGSAEKASEPSWYPASVSFWITIDGVAAGEFVYALKYDISFVTAHPCVPSHRVKMLKSPTSPTIEQIDVSGSDVLGKGSRSASRIGHPLHKYYKYTVIHLLELIQKPRSTLAQLLLDACRGNDAANNRVLVVDCITSMGGAAQSPSLERVTSSSSTQSCHHKGSPSATARLSVDSQPPQLGSDMEVLVRAICAQRGWNAILSRKRRGCLACAIREAGALGWKVIVRVE</sequence>
<feature type="compositionally biased region" description="Polar residues" evidence="1">
    <location>
        <begin position="775"/>
        <end position="787"/>
    </location>
</feature>
<reference evidence="2 3" key="1">
    <citation type="submission" date="2017-06" db="EMBL/GenBank/DDBJ databases">
        <title>Ant-infecting Ophiocordyceps genomes reveal a high diversity of potential behavioral manipulation genes and a possible major role for enterotoxins.</title>
        <authorList>
            <person name="De Bekker C."/>
            <person name="Evans H.C."/>
            <person name="Brachmann A."/>
            <person name="Hughes D.P."/>
        </authorList>
    </citation>
    <scope>NUCLEOTIDE SEQUENCE [LARGE SCALE GENOMIC DNA]</scope>
    <source>
        <strain evidence="2 3">Map64</strain>
    </source>
</reference>
<comment type="caution">
    <text evidence="2">The sequence shown here is derived from an EMBL/GenBank/DDBJ whole genome shotgun (WGS) entry which is preliminary data.</text>
</comment>
<evidence type="ECO:0000313" key="2">
    <source>
        <dbReference type="EMBL" id="PHH63529.1"/>
    </source>
</evidence>
<dbReference type="EMBL" id="NJET01000047">
    <property type="protein sequence ID" value="PHH63529.1"/>
    <property type="molecule type" value="Genomic_DNA"/>
</dbReference>
<gene>
    <name evidence="2" type="ORF">CDD81_5716</name>
</gene>
<proteinExistence type="predicted"/>
<feature type="region of interest" description="Disordered" evidence="1">
    <location>
        <begin position="755"/>
        <end position="787"/>
    </location>
</feature>
<dbReference type="PANTHER" id="PTHR42345">
    <property type="entry name" value="TPR_REGION DOMAIN-CONTAINING PROTEIN"/>
    <property type="match status" value="1"/>
</dbReference>
<dbReference type="STRING" id="1399860.A0A2C5X9U5"/>
<keyword evidence="3" id="KW-1185">Reference proteome</keyword>